<feature type="non-terminal residue" evidence="1">
    <location>
        <position position="1"/>
    </location>
</feature>
<gene>
    <name evidence="1" type="ORF">ALC60_09345</name>
</gene>
<evidence type="ECO:0000313" key="1">
    <source>
        <dbReference type="EMBL" id="KYQ51579.1"/>
    </source>
</evidence>
<evidence type="ECO:0000313" key="2">
    <source>
        <dbReference type="Proteomes" id="UP000075809"/>
    </source>
</evidence>
<dbReference type="AlphaFoldDB" id="A0A151WUI3"/>
<dbReference type="EMBL" id="KQ982729">
    <property type="protein sequence ID" value="KYQ51579.1"/>
    <property type="molecule type" value="Genomic_DNA"/>
</dbReference>
<dbReference type="Proteomes" id="UP000075809">
    <property type="component" value="Unassembled WGS sequence"/>
</dbReference>
<reference evidence="1 2" key="1">
    <citation type="submission" date="2015-09" db="EMBL/GenBank/DDBJ databases">
        <title>Trachymyrmex zeteki WGS genome.</title>
        <authorList>
            <person name="Nygaard S."/>
            <person name="Hu H."/>
            <person name="Boomsma J."/>
            <person name="Zhang G."/>
        </authorList>
    </citation>
    <scope>NUCLEOTIDE SEQUENCE [LARGE SCALE GENOMIC DNA]</scope>
    <source>
        <strain evidence="1">Tzet28-1</strain>
        <tissue evidence="1">Whole body</tissue>
    </source>
</reference>
<organism evidence="1 2">
    <name type="scientific">Mycetomoellerius zeteki</name>
    <dbReference type="NCBI Taxonomy" id="64791"/>
    <lineage>
        <taxon>Eukaryota</taxon>
        <taxon>Metazoa</taxon>
        <taxon>Ecdysozoa</taxon>
        <taxon>Arthropoda</taxon>
        <taxon>Hexapoda</taxon>
        <taxon>Insecta</taxon>
        <taxon>Pterygota</taxon>
        <taxon>Neoptera</taxon>
        <taxon>Endopterygota</taxon>
        <taxon>Hymenoptera</taxon>
        <taxon>Apocrita</taxon>
        <taxon>Aculeata</taxon>
        <taxon>Formicoidea</taxon>
        <taxon>Formicidae</taxon>
        <taxon>Myrmicinae</taxon>
        <taxon>Mycetomoellerius</taxon>
    </lineage>
</organism>
<name>A0A151WUI3_9HYME</name>
<protein>
    <submittedName>
        <fullName evidence="1">Uncharacterized protein</fullName>
    </submittedName>
</protein>
<proteinExistence type="predicted"/>
<sequence length="66" mass="7264">ELKIFIPRTRPVANCSSKAASTLANRCLAFASLTAQWQYIMTLIPLSERCSIDGDDGVLHQSFGSY</sequence>
<accession>A0A151WUI3</accession>
<keyword evidence="2" id="KW-1185">Reference proteome</keyword>